<reference evidence="2" key="1">
    <citation type="journal article" date="2014" name="Front. Microbiol.">
        <title>High frequency of phylogenetically diverse reductive dehalogenase-homologous genes in deep subseafloor sedimentary metagenomes.</title>
        <authorList>
            <person name="Kawai M."/>
            <person name="Futagami T."/>
            <person name="Toyoda A."/>
            <person name="Takaki Y."/>
            <person name="Nishi S."/>
            <person name="Hori S."/>
            <person name="Arai W."/>
            <person name="Tsubouchi T."/>
            <person name="Morono Y."/>
            <person name="Uchiyama I."/>
            <person name="Ito T."/>
            <person name="Fujiyama A."/>
            <person name="Inagaki F."/>
            <person name="Takami H."/>
        </authorList>
    </citation>
    <scope>NUCLEOTIDE SEQUENCE</scope>
    <source>
        <strain evidence="2">Expedition CK06-06</strain>
    </source>
</reference>
<proteinExistence type="predicted"/>
<feature type="non-terminal residue" evidence="2">
    <location>
        <position position="1"/>
    </location>
</feature>
<accession>X1I1H7</accession>
<organism evidence="2">
    <name type="scientific">marine sediment metagenome</name>
    <dbReference type="NCBI Taxonomy" id="412755"/>
    <lineage>
        <taxon>unclassified sequences</taxon>
        <taxon>metagenomes</taxon>
        <taxon>ecological metagenomes</taxon>
    </lineage>
</organism>
<evidence type="ECO:0000313" key="2">
    <source>
        <dbReference type="EMBL" id="GAH63165.1"/>
    </source>
</evidence>
<feature type="coiled-coil region" evidence="1">
    <location>
        <begin position="27"/>
        <end position="54"/>
    </location>
</feature>
<dbReference type="EMBL" id="BARU01034367">
    <property type="protein sequence ID" value="GAH63165.1"/>
    <property type="molecule type" value="Genomic_DNA"/>
</dbReference>
<comment type="caution">
    <text evidence="2">The sequence shown here is derived from an EMBL/GenBank/DDBJ whole genome shotgun (WGS) entry which is preliminary data.</text>
</comment>
<gene>
    <name evidence="2" type="ORF">S03H2_53958</name>
</gene>
<protein>
    <recommendedName>
        <fullName evidence="3">Ribosomal protein S13/S15 N-terminal domain-containing protein</fullName>
    </recommendedName>
</protein>
<evidence type="ECO:0008006" key="3">
    <source>
        <dbReference type="Google" id="ProtNLM"/>
    </source>
</evidence>
<keyword evidence="1" id="KW-0175">Coiled coil</keyword>
<evidence type="ECO:0000256" key="1">
    <source>
        <dbReference type="SAM" id="Coils"/>
    </source>
</evidence>
<dbReference type="AlphaFoldDB" id="X1I1H7"/>
<sequence>QGIHPKEHDKKISKILKEKNKYINPDMKNIEEKLEKIKKHYEKHKQDKRAMREKDRVFAKLRKIKKYHKVI</sequence>
<name>X1I1H7_9ZZZZ</name>